<keyword evidence="2" id="KW-1185">Reference proteome</keyword>
<comment type="caution">
    <text evidence="1">The sequence shown here is derived from an EMBL/GenBank/DDBJ whole genome shotgun (WGS) entry which is preliminary data.</text>
</comment>
<organism evidence="1 2">
    <name type="scientific">Rhodopirellula sallentina SM41</name>
    <dbReference type="NCBI Taxonomy" id="1263870"/>
    <lineage>
        <taxon>Bacteria</taxon>
        <taxon>Pseudomonadati</taxon>
        <taxon>Planctomycetota</taxon>
        <taxon>Planctomycetia</taxon>
        <taxon>Pirellulales</taxon>
        <taxon>Pirellulaceae</taxon>
        <taxon>Rhodopirellula</taxon>
    </lineage>
</organism>
<proteinExistence type="predicted"/>
<dbReference type="AlphaFoldDB" id="M5U8R5"/>
<accession>M5U8R5</accession>
<reference evidence="1 2" key="1">
    <citation type="journal article" date="2013" name="Mar. Genomics">
        <title>Expression of sulfatases in Rhodopirellula baltica and the diversity of sulfatases in the genus Rhodopirellula.</title>
        <authorList>
            <person name="Wegner C.E."/>
            <person name="Richter-Heitmann T."/>
            <person name="Klindworth A."/>
            <person name="Klockow C."/>
            <person name="Richter M."/>
            <person name="Achstetter T."/>
            <person name="Glockner F.O."/>
            <person name="Harder J."/>
        </authorList>
    </citation>
    <scope>NUCLEOTIDE SEQUENCE [LARGE SCALE GENOMIC DNA]</scope>
    <source>
        <strain evidence="1 2">SM41</strain>
    </source>
</reference>
<protein>
    <submittedName>
        <fullName evidence="1">Uncharacterized protein</fullName>
    </submittedName>
</protein>
<dbReference type="PATRIC" id="fig|1263870.3.peg.938"/>
<name>M5U8R5_9BACT</name>
<sequence length="101" mass="11337">MVFENVHPSTPHRCCRNHCRPTTAGGKPSCTCEVQADSHAIIGNVEVRSDSHDNFCWYIDTDGRFDSSAILRSRSLTKTSSLIRVQSPGRGFCITLQRWLI</sequence>
<evidence type="ECO:0000313" key="1">
    <source>
        <dbReference type="EMBL" id="EMI57669.1"/>
    </source>
</evidence>
<dbReference type="EMBL" id="ANOH01000074">
    <property type="protein sequence ID" value="EMI57669.1"/>
    <property type="molecule type" value="Genomic_DNA"/>
</dbReference>
<dbReference type="Proteomes" id="UP000011885">
    <property type="component" value="Unassembled WGS sequence"/>
</dbReference>
<gene>
    <name evidence="1" type="ORF">RSSM_00860</name>
</gene>
<evidence type="ECO:0000313" key="2">
    <source>
        <dbReference type="Proteomes" id="UP000011885"/>
    </source>
</evidence>